<keyword evidence="2 11" id="KW-0597">Phosphoprotein</keyword>
<evidence type="ECO:0000313" key="14">
    <source>
        <dbReference type="Proteomes" id="UP000103899"/>
    </source>
</evidence>
<dbReference type="Proteomes" id="UP000103899">
    <property type="component" value="Segment"/>
</dbReference>
<dbReference type="GO" id="GO:0046760">
    <property type="term" value="P:viral budding from Golgi membrane"/>
    <property type="evidence" value="ECO:0007669"/>
    <property type="project" value="UniProtKB-UniRule"/>
</dbReference>
<feature type="lipid moiety-binding region" description="N-myristoyl glycine; by host" evidence="11">
    <location>
        <position position="2"/>
    </location>
</feature>
<dbReference type="KEGG" id="vg:80534827"/>
<evidence type="ECO:0000256" key="8">
    <source>
        <dbReference type="ARBA" id="ARBA00023136"/>
    </source>
</evidence>
<evidence type="ECO:0000256" key="10">
    <source>
        <dbReference type="ARBA" id="ARBA00023288"/>
    </source>
</evidence>
<dbReference type="InterPro" id="IPR034705">
    <property type="entry name" value="HSV_CEP3_betahv"/>
</dbReference>
<evidence type="ECO:0000256" key="1">
    <source>
        <dbReference type="ARBA" id="ARBA00022511"/>
    </source>
</evidence>
<evidence type="ECO:0000256" key="6">
    <source>
        <dbReference type="ARBA" id="ARBA00022844"/>
    </source>
</evidence>
<name>I3VQ92_9BETA</name>
<dbReference type="GO" id="GO:0019033">
    <property type="term" value="C:viral tegument"/>
    <property type="evidence" value="ECO:0007669"/>
    <property type="project" value="UniProtKB-SubCell"/>
</dbReference>
<comment type="subunit">
    <text evidence="11">Interacts with cytoplasmic envelopment protein 2; this interaction is essential for the proper localization of each protein to the assembly complex and thus for the production of infectious virus.</text>
</comment>
<keyword evidence="3 11" id="KW-0920">Virion tegument</keyword>
<dbReference type="RefSeq" id="YP_010797124.1">
    <property type="nucleotide sequence ID" value="NC_076129.1"/>
</dbReference>
<keyword evidence="7 11" id="KW-1043">Host membrane</keyword>
<dbReference type="EMBL" id="JQ805139">
    <property type="protein sequence ID" value="AFK83936.1"/>
    <property type="molecule type" value="Genomic_DNA"/>
</dbReference>
<accession>I3VQ92</accession>
<evidence type="ECO:0000256" key="2">
    <source>
        <dbReference type="ARBA" id="ARBA00022553"/>
    </source>
</evidence>
<evidence type="ECO:0000256" key="5">
    <source>
        <dbReference type="ARBA" id="ARBA00022812"/>
    </source>
</evidence>
<reference evidence="13 14" key="1">
    <citation type="journal article" date="2012" name="J. Virol.">
        <title>A Novel Bat Herpesvirus Encodes Homologues of Major Histocompatibility Complex Classes I and II, C-Type Lectin, and a Unique Family of Immune-Related Genes.</title>
        <authorList>
            <person name="Zhang H."/>
            <person name="Todd S."/>
            <person name="Tachedjian M."/>
            <person name="Barr J.A."/>
            <person name="Luo M."/>
            <person name="Yu M."/>
            <person name="Marsh G.A."/>
            <person name="Crameri G."/>
            <person name="Wang L.F."/>
        </authorList>
    </citation>
    <scope>NUCLEOTIDE SEQUENCE [LARGE SCALE GENOMIC DNA]</scope>
    <source>
        <strain evidence="13">B7D8</strain>
    </source>
</reference>
<feature type="compositionally biased region" description="Acidic residues" evidence="12">
    <location>
        <begin position="42"/>
        <end position="53"/>
    </location>
</feature>
<comment type="subcellular location">
    <subcellularLocation>
        <location evidence="11">Virion tegument</location>
    </subcellularLocation>
    <subcellularLocation>
        <location evidence="11">Virion membrane</location>
        <topology evidence="11">Lipid-anchor</topology>
    </subcellularLocation>
    <subcellularLocation>
        <location evidence="11">Host cell membrane</location>
        <topology evidence="11">Lipid-anchor</topology>
        <orientation evidence="11">Cytoplasmic side</orientation>
    </subcellularLocation>
    <subcellularLocation>
        <location evidence="11">Host Golgi apparatus membrane</location>
        <topology evidence="11">Lipid-anchor</topology>
        <orientation evidence="11">Cytoplasmic side</orientation>
    </subcellularLocation>
    <text evidence="11">Virion membrane-associated tegument protein. Associates with host membrane lipids rafts. During virion morphogenesis, this protein probably accumulates in the endosomes and trans-Golgi where secondary envelopment occurs. It is probably transported to the cell surface from where it is endocytosed and directed to the trans-Golgi network (TGN).</text>
</comment>
<dbReference type="GO" id="GO:0044178">
    <property type="term" value="C:host cell Golgi membrane"/>
    <property type="evidence" value="ECO:0007669"/>
    <property type="project" value="UniProtKB-SubCell"/>
</dbReference>
<sequence length="116" mass="12598">MGSKCCKRISGQLGGKAENALIDYRGRPINLERDFAVISDTSSEDEDLDETDPSENAPLVPPPPPKDAIPTSYPVNVQVAEPTYDVPLSPTNVLERDARHGRRGKGGTKRKLKALT</sequence>
<evidence type="ECO:0000313" key="13">
    <source>
        <dbReference type="EMBL" id="AFK83936.1"/>
    </source>
</evidence>
<evidence type="ECO:0000256" key="7">
    <source>
        <dbReference type="ARBA" id="ARBA00022870"/>
    </source>
</evidence>
<feature type="initiator methionine" description="Removed; by host" evidence="11">
    <location>
        <position position="1"/>
    </location>
</feature>
<dbReference type="Pfam" id="PF17474">
    <property type="entry name" value="U71"/>
    <property type="match status" value="1"/>
</dbReference>
<keyword evidence="8 11" id="KW-0472">Membrane</keyword>
<proteinExistence type="inferred from homology"/>
<evidence type="ECO:0000256" key="12">
    <source>
        <dbReference type="SAM" id="MobiDB-lite"/>
    </source>
</evidence>
<dbReference type="GO" id="GO:0055036">
    <property type="term" value="C:virion membrane"/>
    <property type="evidence" value="ECO:0007669"/>
    <property type="project" value="UniProtKB-SubCell"/>
</dbReference>
<keyword evidence="10 11" id="KW-0449">Lipoprotein</keyword>
<evidence type="ECO:0000256" key="11">
    <source>
        <dbReference type="HAMAP-Rule" id="MF_04041"/>
    </source>
</evidence>
<keyword evidence="6 11" id="KW-0946">Virion</keyword>
<dbReference type="HAMAP" id="MF_04041">
    <property type="entry name" value="HSV_CEP3_betahv"/>
    <property type="match status" value="1"/>
</dbReference>
<organism evidence="13 14">
    <name type="scientific">miniopterid betaherpesvirus 1</name>
    <dbReference type="NCBI Taxonomy" id="3070189"/>
    <lineage>
        <taxon>Viruses</taxon>
        <taxon>Duplodnaviria</taxon>
        <taxon>Heunggongvirae</taxon>
        <taxon>Peploviricota</taxon>
        <taxon>Herviviricetes</taxon>
        <taxon>Herpesvirales</taxon>
        <taxon>Orthoherpesviridae</taxon>
        <taxon>Betaherpesvirinae</taxon>
        <taxon>Quwivirus</taxon>
        <taxon>Quwivirus miniopteridbeta1</taxon>
    </lineage>
</organism>
<keyword evidence="14" id="KW-1185">Reference proteome</keyword>
<comment type="PTM">
    <text evidence="11">Myristoylation and palmitoylation (probably on one or more of the nearby cysteines at the N-terminus) enable membrane-binding and Golgi apparatus-specific targeting and are essential for efficient packaging.</text>
</comment>
<dbReference type="GO" id="GO:0020002">
    <property type="term" value="C:host cell plasma membrane"/>
    <property type="evidence" value="ECO:0007669"/>
    <property type="project" value="UniProtKB-SubCell"/>
</dbReference>
<keyword evidence="1 11" id="KW-1032">Host cell membrane</keyword>
<dbReference type="GeneID" id="80534827"/>
<feature type="compositionally biased region" description="Basic residues" evidence="12">
    <location>
        <begin position="99"/>
        <end position="116"/>
    </location>
</feature>
<evidence type="ECO:0000256" key="9">
    <source>
        <dbReference type="ARBA" id="ARBA00023139"/>
    </source>
</evidence>
<dbReference type="InterPro" id="IPR020170">
    <property type="entry name" value="Herpes_UL11_megaloV/roseoloV"/>
</dbReference>
<protein>
    <recommendedName>
        <fullName evidence="11">Cytoplasmic envelopment protein 3</fullName>
    </recommendedName>
</protein>
<keyword evidence="9 11" id="KW-0564">Palmitate</keyword>
<comment type="function">
    <text evidence="11">Plays an important role in the cytoplasmic envelopment of tegument proteins and capsids during the assembly and egress processes. Participates also in viral entry at the fusion step probably by regulating the core fusion machinery.</text>
</comment>
<feature type="region of interest" description="Disordered" evidence="12">
    <location>
        <begin position="36"/>
        <end position="116"/>
    </location>
</feature>
<keyword evidence="4 11" id="KW-0519">Myristate</keyword>
<comment type="PTM">
    <text evidence="11">Phosphorylated. Phosphorylation does not seem to be required for recycling to the host Golgi apparatus. Packaging is selective for underphosphorylated forms.</text>
</comment>
<comment type="similarity">
    <text evidence="11">Belongs to the herpesviridae cytoplasmic envelopment protein 3 family.</text>
</comment>
<evidence type="ECO:0000256" key="4">
    <source>
        <dbReference type="ARBA" id="ARBA00022707"/>
    </source>
</evidence>
<keyword evidence="5 11" id="KW-1040">Host Golgi apparatus</keyword>
<evidence type="ECO:0000256" key="3">
    <source>
        <dbReference type="ARBA" id="ARBA00022580"/>
    </source>
</evidence>